<evidence type="ECO:0000256" key="1">
    <source>
        <dbReference type="SAM" id="MobiDB-lite"/>
    </source>
</evidence>
<reference evidence="3" key="1">
    <citation type="journal article" date="2020" name="MBio">
        <title>Horizontal gene transfer to a defensive symbiont with a reduced genome amongst a multipartite beetle microbiome.</title>
        <authorList>
            <person name="Waterworth S.C."/>
            <person name="Florez L.V."/>
            <person name="Rees E.R."/>
            <person name="Hertweck C."/>
            <person name="Kaltenpoth M."/>
            <person name="Kwan J.C."/>
        </authorList>
    </citation>
    <scope>NUCLEOTIDE SEQUENCE [LARGE SCALE GENOMIC DNA]</scope>
</reference>
<protein>
    <submittedName>
        <fullName evidence="2">Uncharacterized protein</fullName>
    </submittedName>
</protein>
<comment type="caution">
    <text evidence="2">The sequence shown here is derived from an EMBL/GenBank/DDBJ whole genome shotgun (WGS) entry which is preliminary data.</text>
</comment>
<feature type="region of interest" description="Disordered" evidence="1">
    <location>
        <begin position="46"/>
        <end position="66"/>
    </location>
</feature>
<accession>A0A7V8JM06</accession>
<organism evidence="2 3">
    <name type="scientific">Stenotrophomonas maltophilia</name>
    <name type="common">Pseudomonas maltophilia</name>
    <name type="synonym">Xanthomonas maltophilia</name>
    <dbReference type="NCBI Taxonomy" id="40324"/>
    <lineage>
        <taxon>Bacteria</taxon>
        <taxon>Pseudomonadati</taxon>
        <taxon>Pseudomonadota</taxon>
        <taxon>Gammaproteobacteria</taxon>
        <taxon>Lysobacterales</taxon>
        <taxon>Lysobacteraceae</taxon>
        <taxon>Stenotrophomonas</taxon>
        <taxon>Stenotrophomonas maltophilia group</taxon>
    </lineage>
</organism>
<name>A0A7V8JM06_STEMA</name>
<evidence type="ECO:0000313" key="3">
    <source>
        <dbReference type="Proteomes" id="UP000487117"/>
    </source>
</evidence>
<dbReference type="Proteomes" id="UP000487117">
    <property type="component" value="Unassembled WGS sequence"/>
</dbReference>
<sequence>MQAAPLADDLHAGLAPLLQQLAASQDQQAQVVQSLAIVAGWARQQIESGGSTRESPPRVRRASTPQERALDEALMRHFYGTSAASDSEDGATLGVPTT</sequence>
<gene>
    <name evidence="2" type="ORF">GAK31_01365</name>
</gene>
<dbReference type="AlphaFoldDB" id="A0A7V8JM06"/>
<proteinExistence type="predicted"/>
<dbReference type="EMBL" id="WNDS01000002">
    <property type="protein sequence ID" value="KAF1015882.1"/>
    <property type="molecule type" value="Genomic_DNA"/>
</dbReference>
<evidence type="ECO:0000313" key="2">
    <source>
        <dbReference type="EMBL" id="KAF1015882.1"/>
    </source>
</evidence>